<evidence type="ECO:0000256" key="2">
    <source>
        <dbReference type="SAM" id="Phobius"/>
    </source>
</evidence>
<dbReference type="RefSeq" id="WP_091595490.1">
    <property type="nucleotide sequence ID" value="NZ_JBHRWG010000002.1"/>
</dbReference>
<evidence type="ECO:0000313" key="3">
    <source>
        <dbReference type="EMBL" id="SBV29889.1"/>
    </source>
</evidence>
<proteinExistence type="predicted"/>
<dbReference type="OrthoDB" id="164831at2"/>
<protein>
    <recommendedName>
        <fullName evidence="5">DUF3105 domain-containing protein</fullName>
    </recommendedName>
</protein>
<feature type="compositionally biased region" description="Gly residues" evidence="1">
    <location>
        <begin position="37"/>
        <end position="47"/>
    </location>
</feature>
<dbReference type="Pfam" id="PF11303">
    <property type="entry name" value="DUF3105"/>
    <property type="match status" value="1"/>
</dbReference>
<evidence type="ECO:0008006" key="5">
    <source>
        <dbReference type="Google" id="ProtNLM"/>
    </source>
</evidence>
<sequence>MSISTPGGEQRRPTVVSTGKKPAAGRPAAGAKAGAGKPAGGPRGGGKGPRKPVTPVKVSQGRSWGPIALFVAVGVLAVGIIGYGGWAAFQGSKPWEERADSISGVVNYREKDKELVKGSNHQPGQIQYSILPPVAGPHNQAWQNCMGDVYDAPIANEHAVHSLEHGAVWITYRPDLPADQVSKLAEKVRGNEKTFMSPFEGLDKPISLQAWGFQLKVDNADDSRIDEFIKTLRVNASIEGPTALCNQGVTATGTTPRDNLQQQMPTQ</sequence>
<organism evidence="3 4">
    <name type="scientific">Micromonospora krabiensis</name>
    <dbReference type="NCBI Taxonomy" id="307121"/>
    <lineage>
        <taxon>Bacteria</taxon>
        <taxon>Bacillati</taxon>
        <taxon>Actinomycetota</taxon>
        <taxon>Actinomycetes</taxon>
        <taxon>Micromonosporales</taxon>
        <taxon>Micromonosporaceae</taxon>
        <taxon>Micromonospora</taxon>
    </lineage>
</organism>
<name>A0A1C3NBG6_9ACTN</name>
<feature type="region of interest" description="Disordered" evidence="1">
    <location>
        <begin position="247"/>
        <end position="267"/>
    </location>
</feature>
<keyword evidence="2" id="KW-0812">Transmembrane</keyword>
<dbReference type="EMBL" id="LT598496">
    <property type="protein sequence ID" value="SBV29889.1"/>
    <property type="molecule type" value="Genomic_DNA"/>
</dbReference>
<evidence type="ECO:0000256" key="1">
    <source>
        <dbReference type="SAM" id="MobiDB-lite"/>
    </source>
</evidence>
<dbReference type="STRING" id="307121.GA0070620_5475"/>
<gene>
    <name evidence="3" type="ORF">GA0070620_5475</name>
</gene>
<keyword evidence="2" id="KW-1133">Transmembrane helix</keyword>
<keyword evidence="4" id="KW-1185">Reference proteome</keyword>
<accession>A0A1C3NBG6</accession>
<feature type="region of interest" description="Disordered" evidence="1">
    <location>
        <begin position="1"/>
        <end position="59"/>
    </location>
</feature>
<dbReference type="AlphaFoldDB" id="A0A1C3NBG6"/>
<feature type="compositionally biased region" description="Low complexity" evidence="1">
    <location>
        <begin position="19"/>
        <end position="36"/>
    </location>
</feature>
<dbReference type="InterPro" id="IPR021454">
    <property type="entry name" value="DUF3105"/>
</dbReference>
<keyword evidence="2" id="KW-0472">Membrane</keyword>
<reference evidence="4" key="1">
    <citation type="submission" date="2016-06" db="EMBL/GenBank/DDBJ databases">
        <authorList>
            <person name="Varghese N."/>
        </authorList>
    </citation>
    <scope>NUCLEOTIDE SEQUENCE [LARGE SCALE GENOMIC DNA]</scope>
    <source>
        <strain evidence="4">DSM 45344</strain>
    </source>
</reference>
<evidence type="ECO:0000313" key="4">
    <source>
        <dbReference type="Proteomes" id="UP000199393"/>
    </source>
</evidence>
<dbReference type="PATRIC" id="fig|307121.4.peg.5578"/>
<dbReference type="Proteomes" id="UP000199393">
    <property type="component" value="Chromosome I"/>
</dbReference>
<feature type="transmembrane region" description="Helical" evidence="2">
    <location>
        <begin position="67"/>
        <end position="89"/>
    </location>
</feature>